<evidence type="ECO:0000256" key="3">
    <source>
        <dbReference type="ARBA" id="ARBA00022448"/>
    </source>
</evidence>
<dbReference type="PANTHER" id="PTHR43166:SF9">
    <property type="entry name" value="GLUTAMATE_ASPARTATE IMPORT ATP-BINDING PROTEIN GLTL"/>
    <property type="match status" value="1"/>
</dbReference>
<protein>
    <submittedName>
        <fullName evidence="10">Amino acid ABC transporter ATP-binding protein</fullName>
    </submittedName>
</protein>
<dbReference type="PIRSF" id="PIRSF039085">
    <property type="entry name" value="ABC_ATPase_HisP"/>
    <property type="match status" value="1"/>
</dbReference>
<comment type="caution">
    <text evidence="10">The sequence shown here is derived from an EMBL/GenBank/DDBJ whole genome shotgun (WGS) entry which is preliminary data.</text>
</comment>
<dbReference type="AlphaFoldDB" id="A0A5N1I5D2"/>
<comment type="similarity">
    <text evidence="2">Belongs to the ABC transporter superfamily.</text>
</comment>
<accession>A0A5N1I5D2</accession>
<dbReference type="PANTHER" id="PTHR43166">
    <property type="entry name" value="AMINO ACID IMPORT ATP-BINDING PROTEIN"/>
    <property type="match status" value="1"/>
</dbReference>
<comment type="subcellular location">
    <subcellularLocation>
        <location evidence="1">Cell membrane</location>
        <topology evidence="1">Peripheral membrane protein</topology>
    </subcellularLocation>
</comment>
<evidence type="ECO:0000313" key="11">
    <source>
        <dbReference type="Proteomes" id="UP000327236"/>
    </source>
</evidence>
<evidence type="ECO:0000256" key="4">
    <source>
        <dbReference type="ARBA" id="ARBA00022475"/>
    </source>
</evidence>
<evidence type="ECO:0000256" key="7">
    <source>
        <dbReference type="ARBA" id="ARBA00022970"/>
    </source>
</evidence>
<keyword evidence="5" id="KW-0547">Nucleotide-binding</keyword>
<evidence type="ECO:0000313" key="10">
    <source>
        <dbReference type="EMBL" id="KAA9320428.1"/>
    </source>
</evidence>
<feature type="domain" description="ABC transporter" evidence="9">
    <location>
        <begin position="3"/>
        <end position="241"/>
    </location>
</feature>
<evidence type="ECO:0000256" key="1">
    <source>
        <dbReference type="ARBA" id="ARBA00004202"/>
    </source>
</evidence>
<evidence type="ECO:0000256" key="5">
    <source>
        <dbReference type="ARBA" id="ARBA00022741"/>
    </source>
</evidence>
<evidence type="ECO:0000256" key="6">
    <source>
        <dbReference type="ARBA" id="ARBA00022840"/>
    </source>
</evidence>
<dbReference type="InterPro" id="IPR003439">
    <property type="entry name" value="ABC_transporter-like_ATP-bd"/>
</dbReference>
<dbReference type="InterPro" id="IPR050086">
    <property type="entry name" value="MetN_ABC_transporter-like"/>
</dbReference>
<evidence type="ECO:0000259" key="9">
    <source>
        <dbReference type="PROSITE" id="PS50893"/>
    </source>
</evidence>
<keyword evidence="7" id="KW-0029">Amino-acid transport</keyword>
<dbReference type="EMBL" id="VYWW01000047">
    <property type="protein sequence ID" value="KAA9320428.1"/>
    <property type="molecule type" value="Genomic_DNA"/>
</dbReference>
<dbReference type="GO" id="GO:0005524">
    <property type="term" value="F:ATP binding"/>
    <property type="evidence" value="ECO:0007669"/>
    <property type="project" value="UniProtKB-KW"/>
</dbReference>
<dbReference type="InterPro" id="IPR030679">
    <property type="entry name" value="ABC_ATPase_HisP-typ"/>
</dbReference>
<dbReference type="InterPro" id="IPR003593">
    <property type="entry name" value="AAA+_ATPase"/>
</dbReference>
<keyword evidence="3" id="KW-0813">Transport</keyword>
<keyword evidence="6 10" id="KW-0067">ATP-binding</keyword>
<dbReference type="InterPro" id="IPR017871">
    <property type="entry name" value="ABC_transporter-like_CS"/>
</dbReference>
<proteinExistence type="inferred from homology"/>
<keyword evidence="4" id="KW-1003">Cell membrane</keyword>
<gene>
    <name evidence="10" type="ORF">F6H94_08010</name>
</gene>
<dbReference type="InterPro" id="IPR027417">
    <property type="entry name" value="P-loop_NTPase"/>
</dbReference>
<dbReference type="Proteomes" id="UP000327236">
    <property type="component" value="Unassembled WGS sequence"/>
</dbReference>
<organism evidence="10 11">
    <name type="scientific">Lactobacillus jensenii</name>
    <dbReference type="NCBI Taxonomy" id="109790"/>
    <lineage>
        <taxon>Bacteria</taxon>
        <taxon>Bacillati</taxon>
        <taxon>Bacillota</taxon>
        <taxon>Bacilli</taxon>
        <taxon>Lactobacillales</taxon>
        <taxon>Lactobacillaceae</taxon>
        <taxon>Lactobacillus</taxon>
    </lineage>
</organism>
<reference evidence="10 11" key="1">
    <citation type="submission" date="2019-09" db="EMBL/GenBank/DDBJ databases">
        <title>Draft genome sequence assemblies of isolates from the urinary tract.</title>
        <authorList>
            <person name="Mores C.R."/>
            <person name="Putonti C."/>
            <person name="Wolfe A.J."/>
        </authorList>
    </citation>
    <scope>NUCLEOTIDE SEQUENCE [LARGE SCALE GENOMIC DNA]</scope>
    <source>
        <strain evidence="10 11">UMB246</strain>
    </source>
</reference>
<keyword evidence="8" id="KW-0472">Membrane</keyword>
<dbReference type="Gene3D" id="3.40.50.300">
    <property type="entry name" value="P-loop containing nucleotide triphosphate hydrolases"/>
    <property type="match status" value="1"/>
</dbReference>
<dbReference type="GO" id="GO:0015424">
    <property type="term" value="F:ABC-type amino acid transporter activity"/>
    <property type="evidence" value="ECO:0007669"/>
    <property type="project" value="InterPro"/>
</dbReference>
<name>A0A5N1I5D2_LACJE</name>
<dbReference type="PROSITE" id="PS50893">
    <property type="entry name" value="ABC_TRANSPORTER_2"/>
    <property type="match status" value="1"/>
</dbReference>
<dbReference type="GO" id="GO:0016887">
    <property type="term" value="F:ATP hydrolysis activity"/>
    <property type="evidence" value="ECO:0007669"/>
    <property type="project" value="InterPro"/>
</dbReference>
<sequence length="245" mass="27753">MMLKLTHLNKSYENHKVLDDINVVFPKNKTTVILGPSGAGKSTLLRSINLLDQPESGSIELDNLKLNYESNLSNSEILQLRRKSAMVFQSWSLFPHMTIMENIIEGPTQAKNENKEQAIEEGKKLLAEVGLAGFENRYPSELSGGQQQRVSIARALALKPSYILFDEPTSALDPELEAQILHLIQKLAMEDKSMIVVTHNMDFARKVADKVIFLENGQVIFDGESKEFFENKNRRIQDFLNAMKF</sequence>
<dbReference type="SUPFAM" id="SSF52540">
    <property type="entry name" value="P-loop containing nucleoside triphosphate hydrolases"/>
    <property type="match status" value="1"/>
</dbReference>
<dbReference type="PROSITE" id="PS00211">
    <property type="entry name" value="ABC_TRANSPORTER_1"/>
    <property type="match status" value="1"/>
</dbReference>
<evidence type="ECO:0000256" key="8">
    <source>
        <dbReference type="ARBA" id="ARBA00023136"/>
    </source>
</evidence>
<dbReference type="OrthoDB" id="9804199at2"/>
<dbReference type="GO" id="GO:0005886">
    <property type="term" value="C:plasma membrane"/>
    <property type="evidence" value="ECO:0007669"/>
    <property type="project" value="UniProtKB-SubCell"/>
</dbReference>
<dbReference type="SMART" id="SM00382">
    <property type="entry name" value="AAA"/>
    <property type="match status" value="1"/>
</dbReference>
<dbReference type="Pfam" id="PF00005">
    <property type="entry name" value="ABC_tran"/>
    <property type="match status" value="1"/>
</dbReference>
<evidence type="ECO:0000256" key="2">
    <source>
        <dbReference type="ARBA" id="ARBA00005417"/>
    </source>
</evidence>